<dbReference type="SUPFAM" id="SSF52540">
    <property type="entry name" value="P-loop containing nucleoside triphosphate hydrolases"/>
    <property type="match status" value="1"/>
</dbReference>
<dbReference type="InterPro" id="IPR003593">
    <property type="entry name" value="AAA+_ATPase"/>
</dbReference>
<sequence length="399" mass="46076">MEKLFVTKLEIKKVRHLKDITINLSDTISRHLIFTGKNGSGKTSVLDAIAAYLKMKFQVSDLNLAKTKEMDPYTLNSAKRCLTYFNTLNSSVKLSFNNETDINLKELYADGSFLLAYYKCDRNFQAEVPEHIEKVSLNDAYDLNDAPRNLFVKYLADLKVTEALARAKSNNTKADSINNWFIQFEKLLQQIFEDTTLKLDFNEDTFSFMICQSGKEPYDFNCMSSGFSAIMDIVLDLMIRMVKKKGRIFEFDLPGIVLIDEIETHLHLELQKQIMHILTCLFPNIQFIVSTHSPFVLNSLDNVVIYDLENHIIVENGLSDVPYDGIVKGYFQVDTLSDTLKNKFQQYKTLVQKPKLTDDDFEKIAELEMFLDEIPDYLALDITTEYQQLKEELAQREDI</sequence>
<protein>
    <submittedName>
        <fullName evidence="2">Recombination protein F</fullName>
    </submittedName>
</protein>
<evidence type="ECO:0000259" key="1">
    <source>
        <dbReference type="SMART" id="SM00382"/>
    </source>
</evidence>
<name>A0A174HI21_9FIRM</name>
<dbReference type="PANTHER" id="PTHR43581">
    <property type="entry name" value="ATP/GTP PHOSPHATASE"/>
    <property type="match status" value="1"/>
</dbReference>
<dbReference type="InterPro" id="IPR003395">
    <property type="entry name" value="RecF/RecN/SMC_N"/>
</dbReference>
<dbReference type="EMBL" id="CYZP01000065">
    <property type="protein sequence ID" value="CUO72808.1"/>
    <property type="molecule type" value="Genomic_DNA"/>
</dbReference>
<gene>
    <name evidence="2" type="ORF">ERS852476_03747</name>
</gene>
<feature type="domain" description="AAA+ ATPase" evidence="1">
    <location>
        <begin position="28"/>
        <end position="318"/>
    </location>
</feature>
<dbReference type="Gene3D" id="3.40.50.300">
    <property type="entry name" value="P-loop containing nucleotide triphosphate hydrolases"/>
    <property type="match status" value="1"/>
</dbReference>
<proteinExistence type="predicted"/>
<evidence type="ECO:0000313" key="2">
    <source>
        <dbReference type="EMBL" id="CUO72808.1"/>
    </source>
</evidence>
<dbReference type="RefSeq" id="WP_055059008.1">
    <property type="nucleotide sequence ID" value="NZ_CYZP01000065.1"/>
</dbReference>
<dbReference type="CDD" id="cd00267">
    <property type="entry name" value="ABC_ATPase"/>
    <property type="match status" value="1"/>
</dbReference>
<dbReference type="SMART" id="SM00382">
    <property type="entry name" value="AAA"/>
    <property type="match status" value="1"/>
</dbReference>
<dbReference type="PANTHER" id="PTHR43581:SF2">
    <property type="entry name" value="EXCINUCLEASE ATPASE SUBUNIT"/>
    <property type="match status" value="1"/>
</dbReference>
<dbReference type="InterPro" id="IPR051396">
    <property type="entry name" value="Bact_Antivir_Def_Nuclease"/>
</dbReference>
<dbReference type="Proteomes" id="UP000095645">
    <property type="component" value="Unassembled WGS sequence"/>
</dbReference>
<dbReference type="Pfam" id="PF02463">
    <property type="entry name" value="SMC_N"/>
    <property type="match status" value="1"/>
</dbReference>
<evidence type="ECO:0000313" key="3">
    <source>
        <dbReference type="Proteomes" id="UP000095645"/>
    </source>
</evidence>
<reference evidence="2 3" key="1">
    <citation type="submission" date="2015-09" db="EMBL/GenBank/DDBJ databases">
        <authorList>
            <consortium name="Pathogen Informatics"/>
        </authorList>
    </citation>
    <scope>NUCLEOTIDE SEQUENCE [LARGE SCALE GENOMIC DNA]</scope>
    <source>
        <strain evidence="2 3">2789STDY5834861</strain>
    </source>
</reference>
<accession>A0A174HI21</accession>
<organism evidence="2 3">
    <name type="scientific">Blautia obeum</name>
    <dbReference type="NCBI Taxonomy" id="40520"/>
    <lineage>
        <taxon>Bacteria</taxon>
        <taxon>Bacillati</taxon>
        <taxon>Bacillota</taxon>
        <taxon>Clostridia</taxon>
        <taxon>Lachnospirales</taxon>
        <taxon>Lachnospiraceae</taxon>
        <taxon>Blautia</taxon>
    </lineage>
</organism>
<dbReference type="InterPro" id="IPR027417">
    <property type="entry name" value="P-loop_NTPase"/>
</dbReference>
<dbReference type="AlphaFoldDB" id="A0A174HI21"/>